<dbReference type="Gene3D" id="6.10.340.10">
    <property type="match status" value="1"/>
</dbReference>
<dbReference type="GO" id="GO:0005886">
    <property type="term" value="C:plasma membrane"/>
    <property type="evidence" value="ECO:0007669"/>
    <property type="project" value="UniProtKB-SubCell"/>
</dbReference>
<evidence type="ECO:0000259" key="9">
    <source>
        <dbReference type="PROSITE" id="PS50885"/>
    </source>
</evidence>
<feature type="transmembrane region" description="Helical" evidence="7">
    <location>
        <begin position="190"/>
        <end position="208"/>
    </location>
</feature>
<proteinExistence type="inferred from homology"/>
<protein>
    <submittedName>
        <fullName evidence="10">Methyl-accepting chemotaxis protein</fullName>
    </submittedName>
</protein>
<dbReference type="PROSITE" id="PS50885">
    <property type="entry name" value="HAMP"/>
    <property type="match status" value="1"/>
</dbReference>
<dbReference type="Pfam" id="PF12729">
    <property type="entry name" value="4HB_MCP_1"/>
    <property type="match status" value="1"/>
</dbReference>
<evidence type="ECO:0000256" key="2">
    <source>
        <dbReference type="ARBA" id="ARBA00022475"/>
    </source>
</evidence>
<dbReference type="Pfam" id="PF00015">
    <property type="entry name" value="MCPsignal"/>
    <property type="match status" value="1"/>
</dbReference>
<evidence type="ECO:0000256" key="7">
    <source>
        <dbReference type="SAM" id="Phobius"/>
    </source>
</evidence>
<dbReference type="CDD" id="cd06225">
    <property type="entry name" value="HAMP"/>
    <property type="match status" value="1"/>
</dbReference>
<comment type="similarity">
    <text evidence="5">Belongs to the methyl-accepting chemotaxis (MCP) protein family.</text>
</comment>
<evidence type="ECO:0000259" key="8">
    <source>
        <dbReference type="PROSITE" id="PS50111"/>
    </source>
</evidence>
<dbReference type="Pfam" id="PF00672">
    <property type="entry name" value="HAMP"/>
    <property type="match status" value="1"/>
</dbReference>
<dbReference type="SMART" id="SM00283">
    <property type="entry name" value="MA"/>
    <property type="match status" value="1"/>
</dbReference>
<keyword evidence="4 6" id="KW-0807">Transducer</keyword>
<organism evidence="10">
    <name type="scientific">Paenibacillus sp. SYP-B3998</name>
    <dbReference type="NCBI Taxonomy" id="2678564"/>
    <lineage>
        <taxon>Bacteria</taxon>
        <taxon>Bacillati</taxon>
        <taxon>Bacillota</taxon>
        <taxon>Bacilli</taxon>
        <taxon>Bacillales</taxon>
        <taxon>Paenibacillaceae</taxon>
        <taxon>Paenibacillus</taxon>
    </lineage>
</organism>
<feature type="domain" description="HAMP" evidence="9">
    <location>
        <begin position="209"/>
        <end position="262"/>
    </location>
</feature>
<feature type="transmembrane region" description="Helical" evidence="7">
    <location>
        <begin position="9"/>
        <end position="25"/>
    </location>
</feature>
<name>A0A6G4A1P0_9BACL</name>
<dbReference type="InterPro" id="IPR024478">
    <property type="entry name" value="HlyB_4HB_MCP"/>
</dbReference>
<dbReference type="InterPro" id="IPR004089">
    <property type="entry name" value="MCPsignal_dom"/>
</dbReference>
<dbReference type="SMART" id="SM00304">
    <property type="entry name" value="HAMP"/>
    <property type="match status" value="1"/>
</dbReference>
<keyword evidence="2" id="KW-1003">Cell membrane</keyword>
<comment type="subcellular location">
    <subcellularLocation>
        <location evidence="1">Cell membrane</location>
    </subcellularLocation>
</comment>
<keyword evidence="3 7" id="KW-0472">Membrane</keyword>
<sequence length="567" mass="61434">MRFTVRKKLIAVFMVIFVMIGWLSWTDMSRMAVLKTNTKDLATNWLMGIEVIEEIHYNSEHLLTNYYQKQLEQDVKKHASLDEALANTVKEIDKLLVNYKESVAGPEDEKNFSELTKDWEEFKVYFAKSQQIGTDPSKLKEAQDSLQQMSAAFGKLQQKLVVMVKFNQDGGKLAEQASADLYKKSVTQSVIVLCLIIVFMLIVCIVIVRNISVPIRKASEALNRIADGDLTDEPLQVKNRDEIGTMIQAVNRMVAHLRTSVDQMLQASNSVAASSQELFASSDQNASASNHVSQAVQEFASGADAQAQSSMECGRAMEEMSVGIQRIAETTSDVSDLSISATELAKQGTTSMKRVLTKMQTVSHSVEAAHKVIQELEKHSQNIGQISTLIGSIASQTNLLALNAAIEAARAGESGKGFAVVAGEVRKLASQTDESVRGISELISNIQRDSVRAAEVMHTGLSEVQDGLKEVGVAEQAFHQIVSASEEVASKIQETAAAAEQMAASSEEVAATVASVGSVAQQTAGTAQTVAAATEEQLASTEEITASAKSLSEIAQELHQVVNSFKV</sequence>
<evidence type="ECO:0000256" key="6">
    <source>
        <dbReference type="PROSITE-ProRule" id="PRU00284"/>
    </source>
</evidence>
<dbReference type="SUPFAM" id="SSF58104">
    <property type="entry name" value="Methyl-accepting chemotaxis protein (MCP) signaling domain"/>
    <property type="match status" value="1"/>
</dbReference>
<keyword evidence="7" id="KW-0812">Transmembrane</keyword>
<evidence type="ECO:0000256" key="5">
    <source>
        <dbReference type="ARBA" id="ARBA00029447"/>
    </source>
</evidence>
<reference evidence="10" key="1">
    <citation type="submission" date="2020-02" db="EMBL/GenBank/DDBJ databases">
        <authorList>
            <person name="Shen X.-R."/>
            <person name="Zhang Y.-X."/>
        </authorList>
    </citation>
    <scope>NUCLEOTIDE SEQUENCE</scope>
    <source>
        <strain evidence="10">SYP-B3998</strain>
    </source>
</reference>
<evidence type="ECO:0000256" key="1">
    <source>
        <dbReference type="ARBA" id="ARBA00004236"/>
    </source>
</evidence>
<accession>A0A6G4A1P0</accession>
<keyword evidence="7" id="KW-1133">Transmembrane helix</keyword>
<dbReference type="CDD" id="cd11386">
    <property type="entry name" value="MCP_signal"/>
    <property type="match status" value="1"/>
</dbReference>
<dbReference type="InterPro" id="IPR003660">
    <property type="entry name" value="HAMP_dom"/>
</dbReference>
<dbReference type="EMBL" id="JAAIKC010000008">
    <property type="protein sequence ID" value="NEW08302.1"/>
    <property type="molecule type" value="Genomic_DNA"/>
</dbReference>
<gene>
    <name evidence="10" type="ORF">GK047_20070</name>
</gene>
<evidence type="ECO:0000256" key="3">
    <source>
        <dbReference type="ARBA" id="ARBA00023136"/>
    </source>
</evidence>
<dbReference type="Gene3D" id="1.10.287.950">
    <property type="entry name" value="Methyl-accepting chemotaxis protein"/>
    <property type="match status" value="1"/>
</dbReference>
<dbReference type="GO" id="GO:0007165">
    <property type="term" value="P:signal transduction"/>
    <property type="evidence" value="ECO:0007669"/>
    <property type="project" value="UniProtKB-KW"/>
</dbReference>
<dbReference type="PROSITE" id="PS50111">
    <property type="entry name" value="CHEMOTAXIS_TRANSDUC_2"/>
    <property type="match status" value="1"/>
</dbReference>
<comment type="caution">
    <text evidence="10">The sequence shown here is derived from an EMBL/GenBank/DDBJ whole genome shotgun (WGS) entry which is preliminary data.</text>
</comment>
<dbReference type="PANTHER" id="PTHR32089">
    <property type="entry name" value="METHYL-ACCEPTING CHEMOTAXIS PROTEIN MCPB"/>
    <property type="match status" value="1"/>
</dbReference>
<feature type="domain" description="Methyl-accepting transducer" evidence="8">
    <location>
        <begin position="281"/>
        <end position="517"/>
    </location>
</feature>
<dbReference type="PANTHER" id="PTHR32089:SF114">
    <property type="entry name" value="METHYL-ACCEPTING CHEMOTAXIS PROTEIN MCPB"/>
    <property type="match status" value="1"/>
</dbReference>
<evidence type="ECO:0000256" key="4">
    <source>
        <dbReference type="ARBA" id="ARBA00023224"/>
    </source>
</evidence>
<dbReference type="AlphaFoldDB" id="A0A6G4A1P0"/>
<evidence type="ECO:0000313" key="10">
    <source>
        <dbReference type="EMBL" id="NEW08302.1"/>
    </source>
</evidence>
<dbReference type="RefSeq" id="WP_163950821.1">
    <property type="nucleotide sequence ID" value="NZ_JAAIKC010000008.1"/>
</dbReference>